<feature type="transmembrane region" description="Helical" evidence="1">
    <location>
        <begin position="224"/>
        <end position="248"/>
    </location>
</feature>
<dbReference type="EMBL" id="BJON01000026">
    <property type="protein sequence ID" value="GED72169.1"/>
    <property type="molecule type" value="Genomic_DNA"/>
</dbReference>
<feature type="transmembrane region" description="Helical" evidence="1">
    <location>
        <begin position="119"/>
        <end position="142"/>
    </location>
</feature>
<keyword evidence="1" id="KW-0812">Transmembrane</keyword>
<feature type="transmembrane region" description="Helical" evidence="1">
    <location>
        <begin position="255"/>
        <end position="275"/>
    </location>
</feature>
<accession>A0ABQ0TWI8</accession>
<proteinExistence type="predicted"/>
<keyword evidence="3" id="KW-1185">Reference proteome</keyword>
<feature type="transmembrane region" description="Helical" evidence="1">
    <location>
        <begin position="24"/>
        <end position="43"/>
    </location>
</feature>
<evidence type="ECO:0000256" key="1">
    <source>
        <dbReference type="SAM" id="Phobius"/>
    </source>
</evidence>
<protein>
    <submittedName>
        <fullName evidence="2">Bacitracin ABC transporter permease</fullName>
    </submittedName>
</protein>
<gene>
    <name evidence="2" type="ORF">BRE01_58710</name>
</gene>
<reference evidence="2 3" key="1">
    <citation type="submission" date="2019-06" db="EMBL/GenBank/DDBJ databases">
        <title>Whole genome shotgun sequence of Brevibacillus reuszeri NBRC 15719.</title>
        <authorList>
            <person name="Hosoyama A."/>
            <person name="Uohara A."/>
            <person name="Ohji S."/>
            <person name="Ichikawa N."/>
        </authorList>
    </citation>
    <scope>NUCLEOTIDE SEQUENCE [LARGE SCALE GENOMIC DNA]</scope>
    <source>
        <strain evidence="2 3">NBRC 15719</strain>
    </source>
</reference>
<keyword evidence="1" id="KW-0472">Membrane</keyword>
<comment type="caution">
    <text evidence="2">The sequence shown here is derived from an EMBL/GenBank/DDBJ whole genome shotgun (WGS) entry which is preliminary data.</text>
</comment>
<evidence type="ECO:0000313" key="2">
    <source>
        <dbReference type="EMBL" id="GED72169.1"/>
    </source>
</evidence>
<feature type="transmembrane region" description="Helical" evidence="1">
    <location>
        <begin position="306"/>
        <end position="326"/>
    </location>
</feature>
<dbReference type="Proteomes" id="UP000319578">
    <property type="component" value="Unassembled WGS sequence"/>
</dbReference>
<sequence length="333" mass="37287">MGLRQSMLGLVQNETVKLLRRRRFLVVVLILAILIPIFTYAQYRSVVTAQERMGTTDWRPLLTQQIVDMQNRLASSRLPDEWRDLIKVRIQQQQYYLDHDINPMAPGGPTFARGFMDQAISMFLPMIIVVLAVDLVSAEFSEGTIKLLLTRPVRRWKVLTSKYITLLLFTSLTVLMTLILAYLMSGVVFGYSGWDLPILTGFEVAGGELSTAGAFMLPQWQFLLMQYGLGWFVCIVVGTVTFMVSVLVRSAAAGMGIMMAALISGTILTQMASSWESSKYLFVVNLQLTDYLNGTLPPIKGMTLPFSLTILSVWAIAALVVAYLVFTRRDVTS</sequence>
<organism evidence="2 3">
    <name type="scientific">Brevibacillus reuszeri</name>
    <dbReference type="NCBI Taxonomy" id="54915"/>
    <lineage>
        <taxon>Bacteria</taxon>
        <taxon>Bacillati</taxon>
        <taxon>Bacillota</taxon>
        <taxon>Bacilli</taxon>
        <taxon>Bacillales</taxon>
        <taxon>Paenibacillaceae</taxon>
        <taxon>Brevibacillus</taxon>
    </lineage>
</organism>
<dbReference type="PANTHER" id="PTHR37305:SF2">
    <property type="entry name" value="BACITRACIN TRANSPORT PERMEASE PROTEIN BCRB"/>
    <property type="match status" value="1"/>
</dbReference>
<keyword evidence="1" id="KW-1133">Transmembrane helix</keyword>
<dbReference type="PANTHER" id="PTHR37305">
    <property type="entry name" value="INTEGRAL MEMBRANE PROTEIN-RELATED"/>
    <property type="match status" value="1"/>
</dbReference>
<feature type="transmembrane region" description="Helical" evidence="1">
    <location>
        <begin position="163"/>
        <end position="184"/>
    </location>
</feature>
<dbReference type="Pfam" id="PF12679">
    <property type="entry name" value="ABC2_membrane_2"/>
    <property type="match status" value="1"/>
</dbReference>
<name>A0ABQ0TWI8_9BACL</name>
<evidence type="ECO:0000313" key="3">
    <source>
        <dbReference type="Proteomes" id="UP000319578"/>
    </source>
</evidence>